<evidence type="ECO:0000256" key="1">
    <source>
        <dbReference type="SAM" id="MobiDB-lite"/>
    </source>
</evidence>
<gene>
    <name evidence="3" type="ORF">TanjilG_19516</name>
</gene>
<evidence type="ECO:0008006" key="5">
    <source>
        <dbReference type="Google" id="ProtNLM"/>
    </source>
</evidence>
<reference evidence="3 4" key="1">
    <citation type="journal article" date="2017" name="Plant Biotechnol. J.">
        <title>A comprehensive draft genome sequence for lupin (Lupinus angustifolius), an emerging health food: insights into plant-microbe interactions and legume evolution.</title>
        <authorList>
            <person name="Hane J.K."/>
            <person name="Ming Y."/>
            <person name="Kamphuis L.G."/>
            <person name="Nelson M.N."/>
            <person name="Garg G."/>
            <person name="Atkins C.A."/>
            <person name="Bayer P.E."/>
            <person name="Bravo A."/>
            <person name="Bringans S."/>
            <person name="Cannon S."/>
            <person name="Edwards D."/>
            <person name="Foley R."/>
            <person name="Gao L.L."/>
            <person name="Harrison M.J."/>
            <person name="Huang W."/>
            <person name="Hurgobin B."/>
            <person name="Li S."/>
            <person name="Liu C.W."/>
            <person name="McGrath A."/>
            <person name="Morahan G."/>
            <person name="Murray J."/>
            <person name="Weller J."/>
            <person name="Jian J."/>
            <person name="Singh K.B."/>
        </authorList>
    </citation>
    <scope>NUCLEOTIDE SEQUENCE [LARGE SCALE GENOMIC DNA]</scope>
    <source>
        <strain evidence="4">cv. Tanjil</strain>
        <tissue evidence="3">Whole plant</tissue>
    </source>
</reference>
<proteinExistence type="predicted"/>
<dbReference type="InterPro" id="IPR044700">
    <property type="entry name" value="PIP2/PIPL1"/>
</dbReference>
<accession>A0A1J7I203</accession>
<dbReference type="GO" id="GO:0050793">
    <property type="term" value="P:regulation of developmental process"/>
    <property type="evidence" value="ECO:0007669"/>
    <property type="project" value="InterPro"/>
</dbReference>
<evidence type="ECO:0000256" key="2">
    <source>
        <dbReference type="SAM" id="SignalP"/>
    </source>
</evidence>
<dbReference type="PANTHER" id="PTHR34663:SF8">
    <property type="entry name" value="PROTEIN, PUTATIVE-RELATED"/>
    <property type="match status" value="1"/>
</dbReference>
<keyword evidence="4" id="KW-1185">Reference proteome</keyword>
<sequence>MDTKLKSVTLLTLILLASFFATLLSVSEARPSPFEDGIVREVDGVFRTLKSSGPSPGVGHLNKKLQNLGDMKDSGPTPGIGHKPKTLQDIEVINHSGPSPGEGHNFNTNIHS</sequence>
<name>A0A1J7I203_LUPAN</name>
<keyword evidence="2" id="KW-0732">Signal</keyword>
<feature type="region of interest" description="Disordered" evidence="1">
    <location>
        <begin position="93"/>
        <end position="112"/>
    </location>
</feature>
<dbReference type="GO" id="GO:0045087">
    <property type="term" value="P:innate immune response"/>
    <property type="evidence" value="ECO:0007669"/>
    <property type="project" value="InterPro"/>
</dbReference>
<evidence type="ECO:0000313" key="4">
    <source>
        <dbReference type="Proteomes" id="UP000188354"/>
    </source>
</evidence>
<feature type="region of interest" description="Disordered" evidence="1">
    <location>
        <begin position="50"/>
        <end position="85"/>
    </location>
</feature>
<dbReference type="EMBL" id="CM007368">
    <property type="protein sequence ID" value="OIW06867.1"/>
    <property type="molecule type" value="Genomic_DNA"/>
</dbReference>
<dbReference type="Gramene" id="OIW06867">
    <property type="protein sequence ID" value="OIW06867"/>
    <property type="gene ID" value="TanjilG_19516"/>
</dbReference>
<dbReference type="AlphaFoldDB" id="A0A1J7I203"/>
<dbReference type="OMA" id="EGHNFNT"/>
<evidence type="ECO:0000313" key="3">
    <source>
        <dbReference type="EMBL" id="OIW06867.1"/>
    </source>
</evidence>
<dbReference type="PANTHER" id="PTHR34663">
    <property type="entry name" value="OS06G0637400 PROTEIN"/>
    <property type="match status" value="1"/>
</dbReference>
<feature type="signal peptide" evidence="2">
    <location>
        <begin position="1"/>
        <end position="29"/>
    </location>
</feature>
<protein>
    <recommendedName>
        <fullName evidence="5">Transmembrane protein</fullName>
    </recommendedName>
</protein>
<feature type="chain" id="PRO_5013380754" description="Transmembrane protein" evidence="2">
    <location>
        <begin position="30"/>
        <end position="112"/>
    </location>
</feature>
<dbReference type="Proteomes" id="UP000188354">
    <property type="component" value="Chromosome LG08"/>
</dbReference>
<organism evidence="3 4">
    <name type="scientific">Lupinus angustifolius</name>
    <name type="common">Narrow-leaved blue lupine</name>
    <dbReference type="NCBI Taxonomy" id="3871"/>
    <lineage>
        <taxon>Eukaryota</taxon>
        <taxon>Viridiplantae</taxon>
        <taxon>Streptophyta</taxon>
        <taxon>Embryophyta</taxon>
        <taxon>Tracheophyta</taxon>
        <taxon>Spermatophyta</taxon>
        <taxon>Magnoliopsida</taxon>
        <taxon>eudicotyledons</taxon>
        <taxon>Gunneridae</taxon>
        <taxon>Pentapetalae</taxon>
        <taxon>rosids</taxon>
        <taxon>fabids</taxon>
        <taxon>Fabales</taxon>
        <taxon>Fabaceae</taxon>
        <taxon>Papilionoideae</taxon>
        <taxon>50 kb inversion clade</taxon>
        <taxon>genistoids sensu lato</taxon>
        <taxon>core genistoids</taxon>
        <taxon>Genisteae</taxon>
        <taxon>Lupinus</taxon>
    </lineage>
</organism>